<evidence type="ECO:0000313" key="6">
    <source>
        <dbReference type="Proteomes" id="UP000249688"/>
    </source>
</evidence>
<accession>A0A2W7IXR3</accession>
<dbReference type="AlphaFoldDB" id="A0A2W7IXR3"/>
<dbReference type="RefSeq" id="WP_111396266.1">
    <property type="nucleotide sequence ID" value="NZ_QKYU01000001.1"/>
</dbReference>
<proteinExistence type="predicted"/>
<dbReference type="OrthoDB" id="7160681at2"/>
<keyword evidence="6" id="KW-1185">Reference proteome</keyword>
<evidence type="ECO:0000256" key="3">
    <source>
        <dbReference type="SAM" id="SignalP"/>
    </source>
</evidence>
<organism evidence="5 6">
    <name type="scientific">Humitalea rosea</name>
    <dbReference type="NCBI Taxonomy" id="990373"/>
    <lineage>
        <taxon>Bacteria</taxon>
        <taxon>Pseudomonadati</taxon>
        <taxon>Pseudomonadota</taxon>
        <taxon>Alphaproteobacteria</taxon>
        <taxon>Acetobacterales</taxon>
        <taxon>Roseomonadaceae</taxon>
        <taxon>Humitalea</taxon>
    </lineage>
</organism>
<feature type="signal peptide" evidence="3">
    <location>
        <begin position="1"/>
        <end position="30"/>
    </location>
</feature>
<evidence type="ECO:0000256" key="1">
    <source>
        <dbReference type="ARBA" id="ARBA00022729"/>
    </source>
</evidence>
<keyword evidence="1 3" id="KW-0732">Signal</keyword>
<feature type="domain" description="Outer membrane protein assembly factor BamE" evidence="4">
    <location>
        <begin position="49"/>
        <end position="123"/>
    </location>
</feature>
<dbReference type="Proteomes" id="UP000249688">
    <property type="component" value="Unassembled WGS sequence"/>
</dbReference>
<reference evidence="5 6" key="1">
    <citation type="submission" date="2018-06" db="EMBL/GenBank/DDBJ databases">
        <title>Genomic Encyclopedia of Archaeal and Bacterial Type Strains, Phase II (KMG-II): from individual species to whole genera.</title>
        <authorList>
            <person name="Goeker M."/>
        </authorList>
    </citation>
    <scope>NUCLEOTIDE SEQUENCE [LARGE SCALE GENOMIC DNA]</scope>
    <source>
        <strain evidence="5 6">DSM 24525</strain>
    </source>
</reference>
<dbReference type="GO" id="GO:0019867">
    <property type="term" value="C:outer membrane"/>
    <property type="evidence" value="ECO:0007669"/>
    <property type="project" value="InterPro"/>
</dbReference>
<dbReference type="InterPro" id="IPR007450">
    <property type="entry name" value="BamE_dom"/>
</dbReference>
<sequence length="176" mass="18871">MVRAPIRVNVFPPRLPARAVVLMVALLATAALPGCGAGSPFGSPLQVRGHQVDAEQIREVVVGTHTKADVQAILGSPTATGTFDDNQWYYISGQTRLQPLRTLSLEDQRVVVVRFDDRGVAREVSELDRAAGRDVQIVERQTPVPGTDRTLLQQLFGNLGRLGPGVPGQSASGQGR</sequence>
<gene>
    <name evidence="5" type="ORF">C8P66_101201</name>
</gene>
<dbReference type="Gene3D" id="3.30.1450.10">
    <property type="match status" value="1"/>
</dbReference>
<evidence type="ECO:0000259" key="4">
    <source>
        <dbReference type="Pfam" id="PF04355"/>
    </source>
</evidence>
<name>A0A2W7IXR3_9PROT</name>
<keyword evidence="2" id="KW-0472">Membrane</keyword>
<evidence type="ECO:0000256" key="2">
    <source>
        <dbReference type="ARBA" id="ARBA00023136"/>
    </source>
</evidence>
<evidence type="ECO:0000313" key="5">
    <source>
        <dbReference type="EMBL" id="PZW50985.1"/>
    </source>
</evidence>
<comment type="caution">
    <text evidence="5">The sequence shown here is derived from an EMBL/GenBank/DDBJ whole genome shotgun (WGS) entry which is preliminary data.</text>
</comment>
<dbReference type="Pfam" id="PF04355">
    <property type="entry name" value="BamE"/>
    <property type="match status" value="1"/>
</dbReference>
<dbReference type="EMBL" id="QKYU01000001">
    <property type="protein sequence ID" value="PZW50985.1"/>
    <property type="molecule type" value="Genomic_DNA"/>
</dbReference>
<protein>
    <submittedName>
        <fullName evidence="5">Beta-barrel assembly machine subunit BamE</fullName>
    </submittedName>
</protein>
<dbReference type="InterPro" id="IPR037873">
    <property type="entry name" value="BamE-like"/>
</dbReference>
<feature type="chain" id="PRO_5015861514" evidence="3">
    <location>
        <begin position="31"/>
        <end position="176"/>
    </location>
</feature>